<keyword evidence="2" id="KW-1185">Reference proteome</keyword>
<reference evidence="1 2" key="1">
    <citation type="submission" date="2023-09" db="EMBL/GenBank/DDBJ databases">
        <title>Nesidiocoris tenuis whole genome shotgun sequence.</title>
        <authorList>
            <person name="Shibata T."/>
            <person name="Shimoda M."/>
            <person name="Kobayashi T."/>
            <person name="Uehara T."/>
        </authorList>
    </citation>
    <scope>NUCLEOTIDE SEQUENCE [LARGE SCALE GENOMIC DNA]</scope>
    <source>
        <strain evidence="1 2">Japan</strain>
    </source>
</reference>
<proteinExistence type="predicted"/>
<sequence>MEPSIHPCICFQQLLAVVERGLGIVECNWTIQLKGILQKLQFKDAWDRQDPNDVLVFSNSPLLSDQNGVPGLRTGAPHEVQSSLQEAAFQWFYAGALFGVQPVNRSKKGSLLSFVYQVARG</sequence>
<organism evidence="1 2">
    <name type="scientific">Nesidiocoris tenuis</name>
    <dbReference type="NCBI Taxonomy" id="355587"/>
    <lineage>
        <taxon>Eukaryota</taxon>
        <taxon>Metazoa</taxon>
        <taxon>Ecdysozoa</taxon>
        <taxon>Arthropoda</taxon>
        <taxon>Hexapoda</taxon>
        <taxon>Insecta</taxon>
        <taxon>Pterygota</taxon>
        <taxon>Neoptera</taxon>
        <taxon>Paraneoptera</taxon>
        <taxon>Hemiptera</taxon>
        <taxon>Heteroptera</taxon>
        <taxon>Panheteroptera</taxon>
        <taxon>Cimicomorpha</taxon>
        <taxon>Miridae</taxon>
        <taxon>Dicyphina</taxon>
        <taxon>Nesidiocoris</taxon>
    </lineage>
</organism>
<dbReference type="EMBL" id="AP028910">
    <property type="protein sequence ID" value="BES90553.1"/>
    <property type="molecule type" value="Genomic_DNA"/>
</dbReference>
<evidence type="ECO:0000313" key="2">
    <source>
        <dbReference type="Proteomes" id="UP001307889"/>
    </source>
</evidence>
<gene>
    <name evidence="1" type="ORF">NTJ_03360</name>
</gene>
<dbReference type="Proteomes" id="UP001307889">
    <property type="component" value="Chromosome 2"/>
</dbReference>
<name>A0ABN7AE41_9HEMI</name>
<evidence type="ECO:0000313" key="1">
    <source>
        <dbReference type="EMBL" id="BES90553.1"/>
    </source>
</evidence>
<accession>A0ABN7AE41</accession>
<protein>
    <submittedName>
        <fullName evidence="1">Uncharacterized protein</fullName>
    </submittedName>
</protein>